<dbReference type="Proteomes" id="UP000053424">
    <property type="component" value="Unassembled WGS sequence"/>
</dbReference>
<dbReference type="EMBL" id="KN831770">
    <property type="protein sequence ID" value="KIM46936.1"/>
    <property type="molecule type" value="Genomic_DNA"/>
</dbReference>
<dbReference type="OrthoDB" id="5584001at2759"/>
<dbReference type="Pfam" id="PF20262">
    <property type="entry name" value="UNC80_C"/>
    <property type="match status" value="1"/>
</dbReference>
<dbReference type="PANTHER" id="PTHR31781">
    <property type="entry name" value="UNC80"/>
    <property type="match status" value="1"/>
</dbReference>
<feature type="region of interest" description="Disordered" evidence="1">
    <location>
        <begin position="2257"/>
        <end position="2282"/>
    </location>
</feature>
<evidence type="ECO:0000313" key="5">
    <source>
        <dbReference type="Proteomes" id="UP000053424"/>
    </source>
</evidence>
<feature type="compositionally biased region" description="Polar residues" evidence="1">
    <location>
        <begin position="42"/>
        <end position="63"/>
    </location>
</feature>
<dbReference type="InterPro" id="IPR045852">
    <property type="entry name" value="UNC80_central"/>
</dbReference>
<evidence type="ECO:0000259" key="3">
    <source>
        <dbReference type="Pfam" id="PF20262"/>
    </source>
</evidence>
<evidence type="ECO:0000313" key="4">
    <source>
        <dbReference type="EMBL" id="KIM46936.1"/>
    </source>
</evidence>
<feature type="region of interest" description="Disordered" evidence="1">
    <location>
        <begin position="160"/>
        <end position="190"/>
    </location>
</feature>
<dbReference type="SUPFAM" id="SSF48371">
    <property type="entry name" value="ARM repeat"/>
    <property type="match status" value="1"/>
</dbReference>
<accession>A0A0C3CSP1</accession>
<keyword evidence="5" id="KW-1185">Reference proteome</keyword>
<proteinExistence type="predicted"/>
<dbReference type="HOGENOM" id="CLU_001075_0_0_1"/>
<dbReference type="STRING" id="686832.A0A0C3CSP1"/>
<feature type="domain" description="Protein UNC80 C-terminal" evidence="3">
    <location>
        <begin position="1529"/>
        <end position="1664"/>
    </location>
</feature>
<feature type="compositionally biased region" description="Basic and acidic residues" evidence="1">
    <location>
        <begin position="1"/>
        <end position="17"/>
    </location>
</feature>
<reference evidence="5" key="2">
    <citation type="submission" date="2015-01" db="EMBL/GenBank/DDBJ databases">
        <title>Evolutionary Origins and Diversification of the Mycorrhizal Mutualists.</title>
        <authorList>
            <consortium name="DOE Joint Genome Institute"/>
            <consortium name="Mycorrhizal Genomics Consortium"/>
            <person name="Kohler A."/>
            <person name="Kuo A."/>
            <person name="Nagy L.G."/>
            <person name="Floudas D."/>
            <person name="Copeland A."/>
            <person name="Barry K.W."/>
            <person name="Cichocki N."/>
            <person name="Veneault-Fourrey C."/>
            <person name="LaButti K."/>
            <person name="Lindquist E.A."/>
            <person name="Lipzen A."/>
            <person name="Lundell T."/>
            <person name="Morin E."/>
            <person name="Murat C."/>
            <person name="Riley R."/>
            <person name="Ohm R."/>
            <person name="Sun H."/>
            <person name="Tunlid A."/>
            <person name="Henrissat B."/>
            <person name="Grigoriev I.V."/>
            <person name="Hibbett D.S."/>
            <person name="Martin F."/>
        </authorList>
    </citation>
    <scope>NUCLEOTIDE SEQUENCE [LARGE SCALE GENOMIC DNA]</scope>
    <source>
        <strain evidence="5">h7</strain>
    </source>
</reference>
<dbReference type="GO" id="GO:0005261">
    <property type="term" value="F:monoatomic cation channel activity"/>
    <property type="evidence" value="ECO:0007669"/>
    <property type="project" value="TreeGrafter"/>
</dbReference>
<feature type="compositionally biased region" description="Low complexity" evidence="1">
    <location>
        <begin position="239"/>
        <end position="256"/>
    </location>
</feature>
<gene>
    <name evidence="4" type="ORF">M413DRAFT_440498</name>
</gene>
<dbReference type="InterPro" id="IPR046460">
    <property type="entry name" value="UNC80_C"/>
</dbReference>
<organism evidence="4 5">
    <name type="scientific">Hebeloma cylindrosporum</name>
    <dbReference type="NCBI Taxonomy" id="76867"/>
    <lineage>
        <taxon>Eukaryota</taxon>
        <taxon>Fungi</taxon>
        <taxon>Dikarya</taxon>
        <taxon>Basidiomycota</taxon>
        <taxon>Agaricomycotina</taxon>
        <taxon>Agaricomycetes</taxon>
        <taxon>Agaricomycetidae</taxon>
        <taxon>Agaricales</taxon>
        <taxon>Agaricineae</taxon>
        <taxon>Hymenogastraceae</taxon>
        <taxon>Hebeloma</taxon>
    </lineage>
</organism>
<feature type="region of interest" description="Disordered" evidence="1">
    <location>
        <begin position="228"/>
        <end position="262"/>
    </location>
</feature>
<feature type="region of interest" description="Disordered" evidence="1">
    <location>
        <begin position="1205"/>
        <end position="1248"/>
    </location>
</feature>
<reference evidence="4 5" key="1">
    <citation type="submission" date="2014-04" db="EMBL/GenBank/DDBJ databases">
        <authorList>
            <consortium name="DOE Joint Genome Institute"/>
            <person name="Kuo A."/>
            <person name="Gay G."/>
            <person name="Dore J."/>
            <person name="Kohler A."/>
            <person name="Nagy L.G."/>
            <person name="Floudas D."/>
            <person name="Copeland A."/>
            <person name="Barry K.W."/>
            <person name="Cichocki N."/>
            <person name="Veneault-Fourrey C."/>
            <person name="LaButti K."/>
            <person name="Lindquist E.A."/>
            <person name="Lipzen A."/>
            <person name="Lundell T."/>
            <person name="Morin E."/>
            <person name="Murat C."/>
            <person name="Sun H."/>
            <person name="Tunlid A."/>
            <person name="Henrissat B."/>
            <person name="Grigoriev I.V."/>
            <person name="Hibbett D.S."/>
            <person name="Martin F."/>
            <person name="Nordberg H.P."/>
            <person name="Cantor M.N."/>
            <person name="Hua S.X."/>
        </authorList>
    </citation>
    <scope>NUCLEOTIDE SEQUENCE [LARGE SCALE GENOMIC DNA]</scope>
    <source>
        <strain evidence="5">h7</strain>
    </source>
</reference>
<dbReference type="PANTHER" id="PTHR31781:SF1">
    <property type="entry name" value="PROTEIN UNC-80 HOMOLOG"/>
    <property type="match status" value="1"/>
</dbReference>
<feature type="domain" description="Protein UNC80 central region" evidence="2">
    <location>
        <begin position="1032"/>
        <end position="1142"/>
    </location>
</feature>
<dbReference type="Pfam" id="PF19424">
    <property type="entry name" value="UNC80"/>
    <property type="match status" value="1"/>
</dbReference>
<evidence type="ECO:0000256" key="1">
    <source>
        <dbReference type="SAM" id="MobiDB-lite"/>
    </source>
</evidence>
<feature type="region of interest" description="Disordered" evidence="1">
    <location>
        <begin position="577"/>
        <end position="597"/>
    </location>
</feature>
<feature type="compositionally biased region" description="Polar residues" evidence="1">
    <location>
        <begin position="169"/>
        <end position="187"/>
    </location>
</feature>
<feature type="region of interest" description="Disordered" evidence="1">
    <location>
        <begin position="1"/>
        <end position="112"/>
    </location>
</feature>
<dbReference type="InterPro" id="IPR016024">
    <property type="entry name" value="ARM-type_fold"/>
</dbReference>
<protein>
    <submittedName>
        <fullName evidence="4">Uncharacterized protein</fullName>
    </submittedName>
</protein>
<evidence type="ECO:0000259" key="2">
    <source>
        <dbReference type="Pfam" id="PF19424"/>
    </source>
</evidence>
<dbReference type="GO" id="GO:0055080">
    <property type="term" value="P:monoatomic cation homeostasis"/>
    <property type="evidence" value="ECO:0007669"/>
    <property type="project" value="TreeGrafter"/>
</dbReference>
<sequence>MPTKGDNNDQKNIDSTRPKPRRLFSFDSVKSAASSSRRSSTDHQTTPRGPRQQSNAFDLSNVQEHADEQDAIIYSPRPTVLSPEPLPEAALADDSNSVFASTPRPWDNQVPRERGRKLEPVRSIALAPVRSFTPDTASQPSTPASRWENLRQHVLPAAVRPLTPPQRPPSAQSSIHSHLPARSTTPKPSRLARLGFKQVVEQAREVVDDTRKFGGEILRACAVARYPEQQKSAKEREASSSSTTSTGTGTNTSSSNLTGKRLDYLRRPQSVVSLASSSTGSLGSAAPSLRFLYQILVYHSAPLRDPKQLASVNLPHESHVLSTLLCPFLTSAKYPAPKVEEERATAMEAFELVSKSWIPVDEAAAVERCLWCAKAASTLPPSGTRTRILGILWRLLVPEDKNRTLLTPQGFQTIANNLLLLLVSLYRSSTSSTRPTFDPVYLDQSNDGGSFAFAPANFQQAPHPDIQLLQELIPLFLSGSLGELEDDKVEEHYGVEYQVADQRHPGHIRRELFVDSLINCIERAPGTGEWLLCNAVEQYWPIPSFDAWTNLQAVICARRLNTFCTLSLSLLRSFTVPSPTSTPATARNPSSSSSSFPSVYFQDSSSATPEHITAILQSRAIPEAEALDADTEIDDKIVLECRKSVVRLLLQLLCLDHESIVSSPKPDVFGGTSPRIVEAWDSTAEPVKWAMGTLSQWYRIGSGSPWKSVIEKALSQIILGDWTVSTSILSSLLRHIPDDIKRPVFSALIPILNDQLVEDPPPYPSPKFSAFLTTLSKSLPPVFFKPLFACTASDKEVIVVNHLCTLQVHSKYVTDYWLRDAEMMCVALMGDTAASSDGSGMPGQWGVARLGQLVLLVELIGKVQRVRHEKDSAANPSDPRFMNVVRYVTILENRLWLVIESKERTTLLPPSQRMLICILFREFRLLTRSTKPAPWLPKTLRWFEEFFADEYIGDLEQEVTDSMERVQGLYLAAQEGIQQNHKRHTSMLAAGVAKTILAEQSGAGKPLDLAATFVEHRELIDSLSKGYPSKSMKLFVAMSTLIAKEDYQTLGPILWQHCMLDNVDSSLTASACFLLMQCAERNPMDLLAVIEVDMQTSDDTTRLEAVRKISILINWRFQIMSQNFVMDRTHRPFKLARPPLPFVATDMGTSHYVHVEDSSEAKDRDEVPPELRKRLAELGWAEEDFGVTDPRVELIKTPLSILPANQPDRLEVGNSDPTSMPPVSPLSSPQTSPRKPRVQRDQPQALQSSEDAAALLRRNSSSGGPVSGVKRKPVFGPSLTRIFPRLAKLVYDSNVMVSSAARTTILDMMRNDPALLTRPILDYLSGENKDIQLAITTFGALLHIRRLLPPPLTHNIFNNLAGFLKHISKNVDTADALQDFGLVIPIMARVATQVSGLTIREIRRSKMEHFVIPSGSLWFPSSAPKGPMFPQYLGNSNDPFEPVPPSLVSITMIRVSQNMMFLSMLKRNYQDVQVVRKNMSRLVLPSLYDDGSPKNLEMYDFMPRKPVSGTRPSLPNTTVEVLSLMISRSHILLVAQIFRSMPRHLSDRRELAILIDGLNRTLVVHGDDINIVSQVLIALMVASTRFRRLFTTGGGYTLFMPALVKVYAERPSHPGIRGGIEYAISRFYALHKESFLYQSINAIGQIASFPDIDSAWFSKGVFDLFSSLRKGLSASAVDVAGIHNVNKAEEREALIIHTADEKPQTFLAAMRRVESQTGIQMSFQLPDEYESNRLSMDDFVRLFLTVIAHDLSISRAQHFLRLLRFLAPHLYNASASARAILADGIAALGQILTKTFSKPKGAEFPKPQAREEDVAFLSSDPLAEGDMKEQSKTPSDSKAIRLDFLRLVLGFGASGGQVSLAIARQAIDIIKSLLKDWGDTNFDTISSFLGDFVKMLLNREEPALPKAVVAFLQELSPILHAYMITLDFTPVFETILKLSETPAYAMDPAFCQVVVGEICTAGLAACELAASENQLMTLQYRPILVSLLAEAIFLREVDVITELEKRPPTHHFLAGVILPLTMTMKTETQVIADGLRRPEHRKVISIAWIRILIYAMSACEKSRKDENDVRHTFRGIAGSFRSKSHEKDRQEGAFWRSHLPTFMTALQVIKVIIVRGAADISSIPQVAIWERLASFFKTMLADGNAEFALSPDISSTATTPTGSPRNSGQFNLSSSSSNLFLSTSSLDISGRPRSPLSRGERIPTFYRPRIIDYSLWSMLEFICAYSNPLRTQLKFLVMEKSHTAVSPSNRRLSSIFSKSRQRVSGLAPSPESSPRLMPSASGPLNLTIPSPSLLEIPSRRPGYQISPVTPHDRPPGLPKIVHLGPTSPVAFSPISSPMIGAGGLRGSRVGDDSFADSTGSRAKTTKIKSLKLIRETYKRIRAVQTFMGYELLLPIPGMGGISGGGPKEGSKDDEGILETWTKAQAIAAILKETNDLLEEFEETFGIDEDSVMVDVDQTASFNTG</sequence>
<name>A0A0C3CSP1_HEBCY</name>
<dbReference type="GO" id="GO:0034703">
    <property type="term" value="C:cation channel complex"/>
    <property type="evidence" value="ECO:0007669"/>
    <property type="project" value="TreeGrafter"/>
</dbReference>